<protein>
    <submittedName>
        <fullName evidence="1">2OG-Fe(II) oxygenase</fullName>
    </submittedName>
</protein>
<dbReference type="RefSeq" id="WP_321564159.1">
    <property type="nucleotide sequence ID" value="NZ_CP139558.1"/>
</dbReference>
<name>A0ABZ0TRI3_9SPHI</name>
<dbReference type="EMBL" id="CP139558">
    <property type="protein sequence ID" value="WPU95047.1"/>
    <property type="molecule type" value="Genomic_DNA"/>
</dbReference>
<dbReference type="Proteomes" id="UP001324380">
    <property type="component" value="Chromosome"/>
</dbReference>
<proteinExistence type="predicted"/>
<dbReference type="Pfam" id="PF09859">
    <property type="entry name" value="Oxygenase-NA"/>
    <property type="match status" value="1"/>
</dbReference>
<gene>
    <name evidence="1" type="ORF">SNE25_05855</name>
</gene>
<organism evidence="1 2">
    <name type="scientific">Mucilaginibacter sabulilitoris</name>
    <dbReference type="NCBI Taxonomy" id="1173583"/>
    <lineage>
        <taxon>Bacteria</taxon>
        <taxon>Pseudomonadati</taxon>
        <taxon>Bacteroidota</taxon>
        <taxon>Sphingobacteriia</taxon>
        <taxon>Sphingobacteriales</taxon>
        <taxon>Sphingobacteriaceae</taxon>
        <taxon>Mucilaginibacter</taxon>
    </lineage>
</organism>
<keyword evidence="2" id="KW-1185">Reference proteome</keyword>
<evidence type="ECO:0000313" key="1">
    <source>
        <dbReference type="EMBL" id="WPU95047.1"/>
    </source>
</evidence>
<sequence>MMETQRALTIKQRIDNLNWQEITKTLHDKGFVIVKNVLNKEECDTLIKDYNADEYRKTINMERYRFGSGEYKYYKYPLPTIITNLRESIYPQIAPVANKWMQELGIDKQFPPAHEEMKNLSHAAGQTKPTVLILQYAEGGFNTLHQDLYGEVYFPLQMVFMLDQINHDYTGGEFVITEQVPRAQSKANVLTPGLGDMVLFTTNFRPVRGSKGYYRVNMKHGVSPLHSGHRHSLGIIFHDALS</sequence>
<evidence type="ECO:0000313" key="2">
    <source>
        <dbReference type="Proteomes" id="UP001324380"/>
    </source>
</evidence>
<reference evidence="1 2" key="1">
    <citation type="submission" date="2023-11" db="EMBL/GenBank/DDBJ databases">
        <title>Analysis of the Genomes of Mucilaginibacter gossypii cycad 4 and M. sabulilitoris SNA2: microbes with the potential for plant growth promotion.</title>
        <authorList>
            <person name="Hirsch A.M."/>
            <person name="Humm E."/>
            <person name="Rubbi M."/>
            <person name="Del Vecchio G."/>
            <person name="Ha S.M."/>
            <person name="Pellegrini M."/>
            <person name="Gunsalus R.P."/>
        </authorList>
    </citation>
    <scope>NUCLEOTIDE SEQUENCE [LARGE SCALE GENOMIC DNA]</scope>
    <source>
        <strain evidence="1 2">SNA2</strain>
    </source>
</reference>
<dbReference type="Gene3D" id="2.60.120.620">
    <property type="entry name" value="q2cbj1_9rhob like domain"/>
    <property type="match status" value="1"/>
</dbReference>
<dbReference type="InterPro" id="IPR018655">
    <property type="entry name" value="DUF2086"/>
</dbReference>
<dbReference type="SUPFAM" id="SSF51197">
    <property type="entry name" value="Clavaminate synthase-like"/>
    <property type="match status" value="1"/>
</dbReference>
<accession>A0ABZ0TRI3</accession>